<comment type="caution">
    <text evidence="7">Lacks conserved residue(s) required for the propagation of feature annotation.</text>
</comment>
<comment type="subcellular location">
    <subcellularLocation>
        <location evidence="7">Cytoplasm</location>
    </subcellularLocation>
</comment>
<dbReference type="EMBL" id="LT629710">
    <property type="protein sequence ID" value="SDP43686.1"/>
    <property type="molecule type" value="Genomic_DNA"/>
</dbReference>
<dbReference type="PANTHER" id="PTHR20861">
    <property type="entry name" value="HOMOSERINE/4-DIPHOSPHOCYTIDYL-2-C-METHYL-D-ERYTHRITOL KINASE"/>
    <property type="match status" value="1"/>
</dbReference>
<dbReference type="InterPro" id="IPR006204">
    <property type="entry name" value="GHMP_kinase_N_dom"/>
</dbReference>
<reference evidence="11 12" key="1">
    <citation type="submission" date="2016-10" db="EMBL/GenBank/DDBJ databases">
        <authorList>
            <person name="de Groot N.N."/>
        </authorList>
    </citation>
    <scope>NUCLEOTIDE SEQUENCE [LARGE SCALE GENOMIC DNA]</scope>
    <source>
        <strain evidence="12">P4-7,KCTC 19426,CECT 7604</strain>
    </source>
</reference>
<dbReference type="GO" id="GO:0004413">
    <property type="term" value="F:homoserine kinase activity"/>
    <property type="evidence" value="ECO:0007669"/>
    <property type="project" value="UniProtKB-UniRule"/>
</dbReference>
<name>A0A1H0SR60_9ACTN</name>
<accession>A0A1H0SR60</accession>
<dbReference type="InterPro" id="IPR036554">
    <property type="entry name" value="GHMP_kinase_C_sf"/>
</dbReference>
<dbReference type="RefSeq" id="WP_090480078.1">
    <property type="nucleotide sequence ID" value="NZ_LT629710.1"/>
</dbReference>
<proteinExistence type="inferred from homology"/>
<evidence type="ECO:0000256" key="5">
    <source>
        <dbReference type="ARBA" id="ARBA00022777"/>
    </source>
</evidence>
<keyword evidence="1 7" id="KW-0028">Amino-acid biosynthesis</keyword>
<keyword evidence="2 7" id="KW-0808">Transferase</keyword>
<dbReference type="UniPathway" id="UPA00050">
    <property type="reaction ID" value="UER00064"/>
</dbReference>
<sequence length="317" mass="32594">MTEFVGTAADLGAEAAATVTVRVPATSANLGPGYDCFGLAIERYDEAVASLSPSGLRVDVEGIGAGEVPTDGRHLVVRAMALAWATAGLELPGVHLRCRNRIPHGGGQGSSAAAIVAGLLLGRGLLPTGTALTDDDILQLAHRMEGHPDNVAPALLGGFTLAWTRADGTAAAVRREVHPDVRAVVFTASQSSSTHHSRALLPQQVPHVDAAANVAAAALMVHALTTDPGYLLEATGDRLHQPYRAGAMPESAALMQDLRSEGIAAVISGAGPSVLALVRSELDLNRWRRPGFVAAQVPVCTAGATVTTDRSARPTSG</sequence>
<protein>
    <recommendedName>
        <fullName evidence="7 8">Homoserine kinase</fullName>
        <shortName evidence="7">HK</shortName>
        <shortName evidence="7">HSK</shortName>
        <ecNumber evidence="7 8">2.7.1.39</ecNumber>
    </recommendedName>
</protein>
<dbReference type="GO" id="GO:0005524">
    <property type="term" value="F:ATP binding"/>
    <property type="evidence" value="ECO:0007669"/>
    <property type="project" value="UniProtKB-UniRule"/>
</dbReference>
<keyword evidence="5 7" id="KW-0418">Kinase</keyword>
<dbReference type="EC" id="2.7.1.39" evidence="7 8"/>
<dbReference type="Gene3D" id="3.30.230.10">
    <property type="match status" value="1"/>
</dbReference>
<dbReference type="NCBIfam" id="TIGR00191">
    <property type="entry name" value="thrB"/>
    <property type="match status" value="1"/>
</dbReference>
<keyword evidence="3 7" id="KW-0791">Threonine biosynthesis</keyword>
<dbReference type="HAMAP" id="MF_00384">
    <property type="entry name" value="Homoser_kinase"/>
    <property type="match status" value="1"/>
</dbReference>
<dbReference type="InterPro" id="IPR014721">
    <property type="entry name" value="Ribsml_uS5_D2-typ_fold_subgr"/>
</dbReference>
<evidence type="ECO:0000259" key="10">
    <source>
        <dbReference type="Pfam" id="PF08544"/>
    </source>
</evidence>
<evidence type="ECO:0000256" key="6">
    <source>
        <dbReference type="ARBA" id="ARBA00022840"/>
    </source>
</evidence>
<keyword evidence="6 7" id="KW-0067">ATP-binding</keyword>
<organism evidence="11 12">
    <name type="scientific">Nakamurella panacisegetis</name>
    <dbReference type="NCBI Taxonomy" id="1090615"/>
    <lineage>
        <taxon>Bacteria</taxon>
        <taxon>Bacillati</taxon>
        <taxon>Actinomycetota</taxon>
        <taxon>Actinomycetes</taxon>
        <taxon>Nakamurellales</taxon>
        <taxon>Nakamurellaceae</taxon>
        <taxon>Nakamurella</taxon>
    </lineage>
</organism>
<keyword evidence="4 7" id="KW-0547">Nucleotide-binding</keyword>
<evidence type="ECO:0000256" key="2">
    <source>
        <dbReference type="ARBA" id="ARBA00022679"/>
    </source>
</evidence>
<dbReference type="PIRSF" id="PIRSF000676">
    <property type="entry name" value="Homoser_kin"/>
    <property type="match status" value="1"/>
</dbReference>
<evidence type="ECO:0000313" key="12">
    <source>
        <dbReference type="Proteomes" id="UP000198741"/>
    </source>
</evidence>
<feature type="domain" description="GHMP kinase N-terminal" evidence="9">
    <location>
        <begin position="75"/>
        <end position="158"/>
    </location>
</feature>
<evidence type="ECO:0000256" key="7">
    <source>
        <dbReference type="HAMAP-Rule" id="MF_00384"/>
    </source>
</evidence>
<dbReference type="SUPFAM" id="SSF54211">
    <property type="entry name" value="Ribosomal protein S5 domain 2-like"/>
    <property type="match status" value="1"/>
</dbReference>
<dbReference type="STRING" id="1090615.SAMN04515671_4227"/>
<comment type="similarity">
    <text evidence="7">Belongs to the GHMP kinase family. Homoserine kinase subfamily.</text>
</comment>
<comment type="catalytic activity">
    <reaction evidence="7">
        <text>L-homoserine + ATP = O-phospho-L-homoserine + ADP + H(+)</text>
        <dbReference type="Rhea" id="RHEA:13985"/>
        <dbReference type="ChEBI" id="CHEBI:15378"/>
        <dbReference type="ChEBI" id="CHEBI:30616"/>
        <dbReference type="ChEBI" id="CHEBI:57476"/>
        <dbReference type="ChEBI" id="CHEBI:57590"/>
        <dbReference type="ChEBI" id="CHEBI:456216"/>
        <dbReference type="EC" id="2.7.1.39"/>
    </reaction>
</comment>
<keyword evidence="7" id="KW-0963">Cytoplasm</keyword>
<keyword evidence="12" id="KW-1185">Reference proteome</keyword>
<dbReference type="InterPro" id="IPR020568">
    <property type="entry name" value="Ribosomal_Su5_D2-typ_SF"/>
</dbReference>
<dbReference type="GO" id="GO:0005737">
    <property type="term" value="C:cytoplasm"/>
    <property type="evidence" value="ECO:0007669"/>
    <property type="project" value="UniProtKB-SubCell"/>
</dbReference>
<dbReference type="InterPro" id="IPR000870">
    <property type="entry name" value="Homoserine_kinase"/>
</dbReference>
<dbReference type="PRINTS" id="PR00958">
    <property type="entry name" value="HOMSERKINASE"/>
</dbReference>
<evidence type="ECO:0000256" key="8">
    <source>
        <dbReference type="NCBIfam" id="TIGR00191"/>
    </source>
</evidence>
<dbReference type="Pfam" id="PF00288">
    <property type="entry name" value="GHMP_kinases_N"/>
    <property type="match status" value="1"/>
</dbReference>
<dbReference type="GO" id="GO:0009088">
    <property type="term" value="P:threonine biosynthetic process"/>
    <property type="evidence" value="ECO:0007669"/>
    <property type="project" value="UniProtKB-UniRule"/>
</dbReference>
<dbReference type="Gene3D" id="3.30.70.890">
    <property type="entry name" value="GHMP kinase, C-terminal domain"/>
    <property type="match status" value="1"/>
</dbReference>
<dbReference type="Proteomes" id="UP000198741">
    <property type="component" value="Chromosome I"/>
</dbReference>
<evidence type="ECO:0000259" key="9">
    <source>
        <dbReference type="Pfam" id="PF00288"/>
    </source>
</evidence>
<comment type="function">
    <text evidence="7">Catalyzes the ATP-dependent phosphorylation of L-homoserine to L-homoserine phosphate.</text>
</comment>
<dbReference type="Pfam" id="PF08544">
    <property type="entry name" value="GHMP_kinases_C"/>
    <property type="match status" value="1"/>
</dbReference>
<evidence type="ECO:0000256" key="4">
    <source>
        <dbReference type="ARBA" id="ARBA00022741"/>
    </source>
</evidence>
<evidence type="ECO:0000256" key="3">
    <source>
        <dbReference type="ARBA" id="ARBA00022697"/>
    </source>
</evidence>
<dbReference type="OrthoDB" id="9769912at2"/>
<dbReference type="SUPFAM" id="SSF55060">
    <property type="entry name" value="GHMP Kinase, C-terminal domain"/>
    <property type="match status" value="1"/>
</dbReference>
<feature type="domain" description="GHMP kinase C-terminal" evidence="10">
    <location>
        <begin position="234"/>
        <end position="283"/>
    </location>
</feature>
<evidence type="ECO:0000313" key="11">
    <source>
        <dbReference type="EMBL" id="SDP43686.1"/>
    </source>
</evidence>
<comment type="pathway">
    <text evidence="7">Amino-acid biosynthesis; L-threonine biosynthesis; L-threonine from L-aspartate: step 4/5.</text>
</comment>
<evidence type="ECO:0000256" key="1">
    <source>
        <dbReference type="ARBA" id="ARBA00022605"/>
    </source>
</evidence>
<dbReference type="AlphaFoldDB" id="A0A1H0SR60"/>
<dbReference type="PANTHER" id="PTHR20861:SF1">
    <property type="entry name" value="HOMOSERINE KINASE"/>
    <property type="match status" value="1"/>
</dbReference>
<gene>
    <name evidence="7" type="primary">thrB</name>
    <name evidence="11" type="ORF">SAMN04515671_4227</name>
</gene>
<dbReference type="InterPro" id="IPR013750">
    <property type="entry name" value="GHMP_kinase_C_dom"/>
</dbReference>